<sequence>MTCHEQGFEQRENPDILISLIAVKQIMRERCCGGQRRSVLLRDERERERGPSKPATEMSGTAPPNRVILVEDDAFSEIVVLVVGDFFQLQVIVR</sequence>
<protein>
    <submittedName>
        <fullName evidence="1">Uncharacterized protein</fullName>
    </submittedName>
</protein>
<comment type="caution">
    <text evidence="1">The sequence shown here is derived from an EMBL/GenBank/DDBJ whole genome shotgun (WGS) entry which is preliminary data.</text>
</comment>
<keyword evidence="2" id="KW-1185">Reference proteome</keyword>
<organism evidence="1 2">
    <name type="scientific">Camellia lanceoleosa</name>
    <dbReference type="NCBI Taxonomy" id="1840588"/>
    <lineage>
        <taxon>Eukaryota</taxon>
        <taxon>Viridiplantae</taxon>
        <taxon>Streptophyta</taxon>
        <taxon>Embryophyta</taxon>
        <taxon>Tracheophyta</taxon>
        <taxon>Spermatophyta</taxon>
        <taxon>Magnoliopsida</taxon>
        <taxon>eudicotyledons</taxon>
        <taxon>Gunneridae</taxon>
        <taxon>Pentapetalae</taxon>
        <taxon>asterids</taxon>
        <taxon>Ericales</taxon>
        <taxon>Theaceae</taxon>
        <taxon>Camellia</taxon>
    </lineage>
</organism>
<proteinExistence type="predicted"/>
<name>A0ACC0FJD2_9ERIC</name>
<gene>
    <name evidence="1" type="ORF">LOK49_LG13G02256</name>
</gene>
<evidence type="ECO:0000313" key="2">
    <source>
        <dbReference type="Proteomes" id="UP001060215"/>
    </source>
</evidence>
<accession>A0ACC0FJD2</accession>
<reference evidence="1 2" key="1">
    <citation type="journal article" date="2022" name="Plant J.">
        <title>Chromosome-level genome of Camellia lanceoleosa provides a valuable resource for understanding genome evolution and self-incompatibility.</title>
        <authorList>
            <person name="Gong W."/>
            <person name="Xiao S."/>
            <person name="Wang L."/>
            <person name="Liao Z."/>
            <person name="Chang Y."/>
            <person name="Mo W."/>
            <person name="Hu G."/>
            <person name="Li W."/>
            <person name="Zhao G."/>
            <person name="Zhu H."/>
            <person name="Hu X."/>
            <person name="Ji K."/>
            <person name="Xiang X."/>
            <person name="Song Q."/>
            <person name="Yuan D."/>
            <person name="Jin S."/>
            <person name="Zhang L."/>
        </authorList>
    </citation>
    <scope>NUCLEOTIDE SEQUENCE [LARGE SCALE GENOMIC DNA]</scope>
    <source>
        <strain evidence="1">SQ_2022a</strain>
    </source>
</reference>
<evidence type="ECO:0000313" key="1">
    <source>
        <dbReference type="EMBL" id="KAI7988021.1"/>
    </source>
</evidence>
<dbReference type="Proteomes" id="UP001060215">
    <property type="component" value="Chromosome 14"/>
</dbReference>
<dbReference type="EMBL" id="CM045771">
    <property type="protein sequence ID" value="KAI7988021.1"/>
    <property type="molecule type" value="Genomic_DNA"/>
</dbReference>